<dbReference type="Proteomes" id="UP000612585">
    <property type="component" value="Unassembled WGS sequence"/>
</dbReference>
<keyword evidence="3" id="KW-1185">Reference proteome</keyword>
<feature type="compositionally biased region" description="Basic and acidic residues" evidence="1">
    <location>
        <begin position="188"/>
        <end position="199"/>
    </location>
</feature>
<feature type="region of interest" description="Disordered" evidence="1">
    <location>
        <begin position="186"/>
        <end position="217"/>
    </location>
</feature>
<comment type="caution">
    <text evidence="2">The sequence shown here is derived from an EMBL/GenBank/DDBJ whole genome shotgun (WGS) entry which is preliminary data.</text>
</comment>
<name>A0A8J3ZG74_9ACTN</name>
<reference evidence="2" key="1">
    <citation type="submission" date="2021-01" db="EMBL/GenBank/DDBJ databases">
        <title>Whole genome shotgun sequence of Virgisporangium aurantiacum NBRC 16421.</title>
        <authorList>
            <person name="Komaki H."/>
            <person name="Tamura T."/>
        </authorList>
    </citation>
    <scope>NUCLEOTIDE SEQUENCE</scope>
    <source>
        <strain evidence="2">NBRC 16421</strain>
    </source>
</reference>
<protein>
    <submittedName>
        <fullName evidence="2">Uncharacterized protein</fullName>
    </submittedName>
</protein>
<evidence type="ECO:0000256" key="1">
    <source>
        <dbReference type="SAM" id="MobiDB-lite"/>
    </source>
</evidence>
<feature type="compositionally biased region" description="Low complexity" evidence="1">
    <location>
        <begin position="19"/>
        <end position="32"/>
    </location>
</feature>
<feature type="compositionally biased region" description="Acidic residues" evidence="1">
    <location>
        <begin position="44"/>
        <end position="55"/>
    </location>
</feature>
<feature type="compositionally biased region" description="Acidic residues" evidence="1">
    <location>
        <begin position="1"/>
        <end position="11"/>
    </location>
</feature>
<proteinExistence type="predicted"/>
<dbReference type="AlphaFoldDB" id="A0A8J3ZG74"/>
<feature type="compositionally biased region" description="Basic and acidic residues" evidence="1">
    <location>
        <begin position="56"/>
        <end position="66"/>
    </location>
</feature>
<dbReference type="EMBL" id="BOPG01000098">
    <property type="protein sequence ID" value="GIJ63542.1"/>
    <property type="molecule type" value="Genomic_DNA"/>
</dbReference>
<organism evidence="2 3">
    <name type="scientific">Virgisporangium aurantiacum</name>
    <dbReference type="NCBI Taxonomy" id="175570"/>
    <lineage>
        <taxon>Bacteria</taxon>
        <taxon>Bacillati</taxon>
        <taxon>Actinomycetota</taxon>
        <taxon>Actinomycetes</taxon>
        <taxon>Micromonosporales</taxon>
        <taxon>Micromonosporaceae</taxon>
        <taxon>Virgisporangium</taxon>
    </lineage>
</organism>
<evidence type="ECO:0000313" key="2">
    <source>
        <dbReference type="EMBL" id="GIJ63542.1"/>
    </source>
</evidence>
<sequence length="217" mass="21785">MAIDDGDDDDLTGGGAADTGGTSDTGEATDVGGETGDDSGSGVGEDDSATADLDPDVEHDSARDEAAALQAEAANDPDRPAPDDDVDPETGDPAGYPDEKKGAATEEVGSDHPAVAVANLEGQVDAARAQQVQVADTTIDIGQVDAHNAETIEGEPVKPVPEQPRPDAVDALGSVAVAAGGAATVAKHWWDNRGSKGEGADEPPADEPDDDQPQGRS</sequence>
<gene>
    <name evidence="2" type="ORF">Vau01_110580</name>
</gene>
<feature type="region of interest" description="Disordered" evidence="1">
    <location>
        <begin position="1"/>
        <end position="113"/>
    </location>
</feature>
<feature type="compositionally biased region" description="Acidic residues" evidence="1">
    <location>
        <begin position="200"/>
        <end position="217"/>
    </location>
</feature>
<evidence type="ECO:0000313" key="3">
    <source>
        <dbReference type="Proteomes" id="UP000612585"/>
    </source>
</evidence>
<accession>A0A8J3ZG74</accession>
<dbReference type="RefSeq" id="WP_204010292.1">
    <property type="nucleotide sequence ID" value="NZ_BOPG01000098.1"/>
</dbReference>